<feature type="region of interest" description="Disordered" evidence="1">
    <location>
        <begin position="1"/>
        <end position="59"/>
    </location>
</feature>
<organism evidence="2">
    <name type="scientific">Graphocephala atropunctata</name>
    <dbReference type="NCBI Taxonomy" id="36148"/>
    <lineage>
        <taxon>Eukaryota</taxon>
        <taxon>Metazoa</taxon>
        <taxon>Ecdysozoa</taxon>
        <taxon>Arthropoda</taxon>
        <taxon>Hexapoda</taxon>
        <taxon>Insecta</taxon>
        <taxon>Pterygota</taxon>
        <taxon>Neoptera</taxon>
        <taxon>Paraneoptera</taxon>
        <taxon>Hemiptera</taxon>
        <taxon>Auchenorrhyncha</taxon>
        <taxon>Membracoidea</taxon>
        <taxon>Cicadellidae</taxon>
        <taxon>Cicadellinae</taxon>
        <taxon>Cicadellini</taxon>
        <taxon>Graphocephala</taxon>
    </lineage>
</organism>
<evidence type="ECO:0000313" key="2">
    <source>
        <dbReference type="EMBL" id="JAT11711.1"/>
    </source>
</evidence>
<feature type="non-terminal residue" evidence="2">
    <location>
        <position position="145"/>
    </location>
</feature>
<dbReference type="EMBL" id="GEBQ01028266">
    <property type="protein sequence ID" value="JAT11711.1"/>
    <property type="molecule type" value="Transcribed_RNA"/>
</dbReference>
<proteinExistence type="predicted"/>
<protein>
    <submittedName>
        <fullName evidence="2">Uncharacterized protein</fullName>
    </submittedName>
</protein>
<evidence type="ECO:0000256" key="1">
    <source>
        <dbReference type="SAM" id="MobiDB-lite"/>
    </source>
</evidence>
<feature type="region of interest" description="Disordered" evidence="1">
    <location>
        <begin position="78"/>
        <end position="145"/>
    </location>
</feature>
<feature type="non-terminal residue" evidence="2">
    <location>
        <position position="1"/>
    </location>
</feature>
<gene>
    <name evidence="2" type="ORF">g.50072</name>
</gene>
<accession>A0A1B6KJT9</accession>
<name>A0A1B6KJT9_9HEMI</name>
<feature type="compositionally biased region" description="Polar residues" evidence="1">
    <location>
        <begin position="90"/>
        <end position="102"/>
    </location>
</feature>
<sequence>GKQRSSTFHHHSEEESPLSYNNHPNIRNADMPVNIPVNQEEEQHAFKLRTGDSAPLQNYDYTTEKHLSETLFGHDEEYDYPLYDSDSSTEHFISSTTAPTRNDNFEDSQKYYTSTNDSETKYDNNPSSEENYYHLNSEPASRETK</sequence>
<dbReference type="AlphaFoldDB" id="A0A1B6KJT9"/>
<feature type="compositionally biased region" description="Polar residues" evidence="1">
    <location>
        <begin position="110"/>
        <end position="130"/>
    </location>
</feature>
<reference evidence="2" key="1">
    <citation type="submission" date="2015-11" db="EMBL/GenBank/DDBJ databases">
        <title>De novo transcriptome assembly of four potential Pierce s Disease insect vectors from Arizona vineyards.</title>
        <authorList>
            <person name="Tassone E.E."/>
        </authorList>
    </citation>
    <scope>NUCLEOTIDE SEQUENCE</scope>
</reference>